<evidence type="ECO:0000313" key="9">
    <source>
        <dbReference type="EMBL" id="HED11112.1"/>
    </source>
</evidence>
<protein>
    <submittedName>
        <fullName evidence="9">FtsX-like permease family protein</fullName>
    </submittedName>
</protein>
<accession>A0A7V1PV84</accession>
<feature type="transmembrane region" description="Helical" evidence="7">
    <location>
        <begin position="185"/>
        <end position="207"/>
    </location>
</feature>
<evidence type="ECO:0000256" key="4">
    <source>
        <dbReference type="ARBA" id="ARBA00022692"/>
    </source>
</evidence>
<sequence length="218" mass="24201">LPLPQLNNSAVLMSLSRVQYIYMAPGRVTALVMMLDHPDEMARIKTELLRHVPAPLTVIDWQEMMPELKQYIQIDNASGLIMLAILYMVIAFGVFGTVMMMTAEREREFGILNALGMKKTRLMAVSAVESVMVSFIGALAGLALGIPLALYYVEHPIRLSGDLAAAYETLGIEPVMSFSARPDMFGAQALVVFVIAVFCALYPLFFIRRMRASTAIRH</sequence>
<keyword evidence="3" id="KW-1003">Cell membrane</keyword>
<proteinExistence type="inferred from homology"/>
<feature type="domain" description="ABC3 transporter permease C-terminal" evidence="8">
    <location>
        <begin position="81"/>
        <end position="210"/>
    </location>
</feature>
<keyword evidence="6 7" id="KW-0472">Membrane</keyword>
<dbReference type="AlphaFoldDB" id="A0A7V1PV84"/>
<dbReference type="PANTHER" id="PTHR30489:SF0">
    <property type="entry name" value="LIPOPROTEIN-RELEASING SYSTEM TRANSMEMBRANE PROTEIN LOLE"/>
    <property type="match status" value="1"/>
</dbReference>
<evidence type="ECO:0000256" key="5">
    <source>
        <dbReference type="ARBA" id="ARBA00022989"/>
    </source>
</evidence>
<keyword evidence="5 7" id="KW-1133">Transmembrane helix</keyword>
<evidence type="ECO:0000256" key="3">
    <source>
        <dbReference type="ARBA" id="ARBA00022475"/>
    </source>
</evidence>
<reference evidence="9" key="1">
    <citation type="journal article" date="2020" name="mSystems">
        <title>Genome- and Community-Level Interaction Insights into Carbon Utilization and Element Cycling Functions of Hydrothermarchaeota in Hydrothermal Sediment.</title>
        <authorList>
            <person name="Zhou Z."/>
            <person name="Liu Y."/>
            <person name="Xu W."/>
            <person name="Pan J."/>
            <person name="Luo Z.H."/>
            <person name="Li M."/>
        </authorList>
    </citation>
    <scope>NUCLEOTIDE SEQUENCE [LARGE SCALE GENOMIC DNA]</scope>
    <source>
        <strain evidence="9">HyVt-456</strain>
    </source>
</reference>
<dbReference type="PANTHER" id="PTHR30489">
    <property type="entry name" value="LIPOPROTEIN-RELEASING SYSTEM TRANSMEMBRANE PROTEIN LOLE"/>
    <property type="match status" value="1"/>
</dbReference>
<evidence type="ECO:0000256" key="2">
    <source>
        <dbReference type="ARBA" id="ARBA00005236"/>
    </source>
</evidence>
<evidence type="ECO:0000256" key="6">
    <source>
        <dbReference type="ARBA" id="ARBA00023136"/>
    </source>
</evidence>
<dbReference type="GO" id="GO:0098797">
    <property type="term" value="C:plasma membrane protein complex"/>
    <property type="evidence" value="ECO:0007669"/>
    <property type="project" value="TreeGrafter"/>
</dbReference>
<keyword evidence="4 7" id="KW-0812">Transmembrane</keyword>
<dbReference type="InterPro" id="IPR003838">
    <property type="entry name" value="ABC3_permease_C"/>
</dbReference>
<dbReference type="Proteomes" id="UP000886005">
    <property type="component" value="Unassembled WGS sequence"/>
</dbReference>
<feature type="transmembrane region" description="Helical" evidence="7">
    <location>
        <begin position="122"/>
        <end position="153"/>
    </location>
</feature>
<feature type="non-terminal residue" evidence="9">
    <location>
        <position position="1"/>
    </location>
</feature>
<name>A0A7V1PV84_CALAY</name>
<dbReference type="EMBL" id="DRLD01000290">
    <property type="protein sequence ID" value="HED11112.1"/>
    <property type="molecule type" value="Genomic_DNA"/>
</dbReference>
<comment type="subcellular location">
    <subcellularLocation>
        <location evidence="1">Cell membrane</location>
        <topology evidence="1">Multi-pass membrane protein</topology>
    </subcellularLocation>
</comment>
<dbReference type="GO" id="GO:0044874">
    <property type="term" value="P:lipoprotein localization to outer membrane"/>
    <property type="evidence" value="ECO:0007669"/>
    <property type="project" value="TreeGrafter"/>
</dbReference>
<dbReference type="Pfam" id="PF02687">
    <property type="entry name" value="FtsX"/>
    <property type="match status" value="1"/>
</dbReference>
<feature type="transmembrane region" description="Helical" evidence="7">
    <location>
        <begin position="80"/>
        <end position="101"/>
    </location>
</feature>
<organism evidence="9">
    <name type="scientific">Caldithrix abyssi</name>
    <dbReference type="NCBI Taxonomy" id="187145"/>
    <lineage>
        <taxon>Bacteria</taxon>
        <taxon>Pseudomonadati</taxon>
        <taxon>Calditrichota</taxon>
        <taxon>Calditrichia</taxon>
        <taxon>Calditrichales</taxon>
        <taxon>Calditrichaceae</taxon>
        <taxon>Caldithrix</taxon>
    </lineage>
</organism>
<evidence type="ECO:0000256" key="1">
    <source>
        <dbReference type="ARBA" id="ARBA00004651"/>
    </source>
</evidence>
<gene>
    <name evidence="9" type="ORF">ENJ10_10525</name>
</gene>
<comment type="similarity">
    <text evidence="2">Belongs to the ABC-4 integral membrane protein family. LolC/E subfamily.</text>
</comment>
<dbReference type="InterPro" id="IPR051447">
    <property type="entry name" value="Lipoprotein-release_system"/>
</dbReference>
<comment type="caution">
    <text evidence="9">The sequence shown here is derived from an EMBL/GenBank/DDBJ whole genome shotgun (WGS) entry which is preliminary data.</text>
</comment>
<evidence type="ECO:0000259" key="8">
    <source>
        <dbReference type="Pfam" id="PF02687"/>
    </source>
</evidence>
<evidence type="ECO:0000256" key="7">
    <source>
        <dbReference type="SAM" id="Phobius"/>
    </source>
</evidence>